<sequence>MTLEEWAAEHFYLSAESSYVEQAWRPWPFQRGILACISNDDIRAIDFKKSARVGYTKMLLAAVGYFAEHKRRNQALWQPTDGDSDEFVKTELDTMLRDVKVMRKAMPAHVSRHKDNTLAQKKFLGCLLHTRGGTAARAYRRISVDVALLDELDAFDRDVEKEGSPDVLAAKRVEGATFPKMITGSTPKLQGFSLIDDRYQAADVRLKYAIPCPECGEFHALTWGKKDEQHGLKWVNGDPETVRHLCPHCHCLVTQAQFLAVADQGRWQNDDGSITVDAAGVFRNAAGDEIPALEHIAFHVWTAYSPLVTWSRLVEEFLEAYEAAQGGDITKLKTFTNTTLGEVWALEQEKSDADQLKERAEPYKLGTVPMGCVRLLAGCDTQDNRIEVTVRGYGRGCETWKIDHRILYGNPSEDQVWQDVAEYLFETEFAHASGQQLRIYAAAIDTGGHHTQAVYAFVHAQSALGRKVFAVKGRSGREKHIKDGVSKVDIDWRGKTKKRGLFLWQVGTNLAKDLIYGRLQITKPGAGYMHFSKESTDEYFAQMAGEARVERATAGGKESRWTALRKRVEAWDCTVYAVWLETHLELAKKPAKWWDALEAEVQPAIGDLFSQSAAAAPEPVKPVPPASKPKPPAPATPPAPVKNRNAGNRFASDDWSSRGFG</sequence>
<protein>
    <submittedName>
        <fullName evidence="4">Terminase</fullName>
    </submittedName>
</protein>
<dbReference type="Pfam" id="PF20454">
    <property type="entry name" value="GpA_nuclease"/>
    <property type="match status" value="1"/>
</dbReference>
<dbReference type="GO" id="GO:0005524">
    <property type="term" value="F:ATP binding"/>
    <property type="evidence" value="ECO:0007669"/>
    <property type="project" value="InterPro"/>
</dbReference>
<dbReference type="PANTHER" id="PTHR34413">
    <property type="entry name" value="PROPHAGE TAIL FIBER ASSEMBLY PROTEIN HOMOLOG TFAE-RELATED-RELATED"/>
    <property type="match status" value="1"/>
</dbReference>
<evidence type="ECO:0000259" key="2">
    <source>
        <dbReference type="Pfam" id="PF05876"/>
    </source>
</evidence>
<dbReference type="OrthoDB" id="5181253at2"/>
<feature type="compositionally biased region" description="Pro residues" evidence="1">
    <location>
        <begin position="619"/>
        <end position="640"/>
    </location>
</feature>
<proteinExistence type="inferred from homology"/>
<name>A0A2S2DQI9_9BURK</name>
<dbReference type="HAMAP" id="MF_04144">
    <property type="entry name" value="TERL_LAMBDA"/>
    <property type="match status" value="1"/>
</dbReference>
<evidence type="ECO:0000259" key="3">
    <source>
        <dbReference type="Pfam" id="PF20454"/>
    </source>
</evidence>
<reference evidence="4 5" key="1">
    <citation type="submission" date="2018-05" db="EMBL/GenBank/DDBJ databases">
        <title>Complete genome sequence of Massilia oculi sp. nov. CCUG 43427T (=DSM 26321T), the type strain of M. oculi, and comparison with genome sequences of other Massilia strains.</title>
        <authorList>
            <person name="Zhu B."/>
        </authorList>
    </citation>
    <scope>NUCLEOTIDE SEQUENCE [LARGE SCALE GENOMIC DNA]</scope>
    <source>
        <strain evidence="4 5">CCUG 43427</strain>
    </source>
</reference>
<dbReference type="InterPro" id="IPR046454">
    <property type="entry name" value="GpA_endonuclease"/>
</dbReference>
<evidence type="ECO:0000313" key="4">
    <source>
        <dbReference type="EMBL" id="AWL07660.1"/>
    </source>
</evidence>
<dbReference type="InterPro" id="IPR051220">
    <property type="entry name" value="TFA_Chaperone"/>
</dbReference>
<feature type="domain" description="Terminase large subunit GpA endonuclease" evidence="3">
    <location>
        <begin position="296"/>
        <end position="588"/>
    </location>
</feature>
<organism evidence="4 5">
    <name type="scientific">Massilia oculi</name>
    <dbReference type="NCBI Taxonomy" id="945844"/>
    <lineage>
        <taxon>Bacteria</taxon>
        <taxon>Pseudomonadati</taxon>
        <taxon>Pseudomonadota</taxon>
        <taxon>Betaproteobacteria</taxon>
        <taxon>Burkholderiales</taxon>
        <taxon>Oxalobacteraceae</taxon>
        <taxon>Telluria group</taxon>
        <taxon>Massilia</taxon>
    </lineage>
</organism>
<dbReference type="InterPro" id="IPR008866">
    <property type="entry name" value="Phage_lambda_GpA-like"/>
</dbReference>
<dbReference type="Proteomes" id="UP000245820">
    <property type="component" value="Chromosome"/>
</dbReference>
<dbReference type="GO" id="GO:0016887">
    <property type="term" value="F:ATP hydrolysis activity"/>
    <property type="evidence" value="ECO:0007669"/>
    <property type="project" value="InterPro"/>
</dbReference>
<dbReference type="PANTHER" id="PTHR34413:SF2">
    <property type="entry name" value="PROPHAGE TAIL FIBER ASSEMBLY PROTEIN HOMOLOG TFAE-RELATED"/>
    <property type="match status" value="1"/>
</dbReference>
<gene>
    <name evidence="4" type="ORF">DIR46_07505</name>
</gene>
<dbReference type="KEGG" id="mtim:DIR46_07505"/>
<evidence type="ECO:0000313" key="5">
    <source>
        <dbReference type="Proteomes" id="UP000245820"/>
    </source>
</evidence>
<dbReference type="InterPro" id="IPR046453">
    <property type="entry name" value="GpA_ATPase"/>
</dbReference>
<dbReference type="Pfam" id="PF05876">
    <property type="entry name" value="GpA_ATPase"/>
    <property type="match status" value="1"/>
</dbReference>
<keyword evidence="5" id="KW-1185">Reference proteome</keyword>
<evidence type="ECO:0000256" key="1">
    <source>
        <dbReference type="SAM" id="MobiDB-lite"/>
    </source>
</evidence>
<feature type="region of interest" description="Disordered" evidence="1">
    <location>
        <begin position="612"/>
        <end position="661"/>
    </location>
</feature>
<dbReference type="GO" id="GO:0004519">
    <property type="term" value="F:endonuclease activity"/>
    <property type="evidence" value="ECO:0007669"/>
    <property type="project" value="InterPro"/>
</dbReference>
<dbReference type="EMBL" id="CP029343">
    <property type="protein sequence ID" value="AWL07660.1"/>
    <property type="molecule type" value="Genomic_DNA"/>
</dbReference>
<feature type="compositionally biased region" description="Basic and acidic residues" evidence="1">
    <location>
        <begin position="651"/>
        <end position="661"/>
    </location>
</feature>
<dbReference type="AlphaFoldDB" id="A0A2S2DQI9"/>
<feature type="domain" description="Phage terminase large subunit GpA ATPase" evidence="2">
    <location>
        <begin position="24"/>
        <end position="267"/>
    </location>
</feature>
<accession>A0A2S2DQI9</accession>